<name>J9BUA1_9ZZZZ</name>
<sequence length="61" mass="6533">MVSGKQSGEGVLAQFSIIRGHIEHIVAFTDNSRVAGAVSNFGKFHIRRDKSSKAAGRSTDC</sequence>
<dbReference type="AlphaFoldDB" id="J9BUA1"/>
<gene>
    <name evidence="1" type="ORF">EVA_20767</name>
</gene>
<comment type="caution">
    <text evidence="1">The sequence shown here is derived from an EMBL/GenBank/DDBJ whole genome shotgun (WGS) entry which is preliminary data.</text>
</comment>
<evidence type="ECO:0000313" key="1">
    <source>
        <dbReference type="EMBL" id="EJW91125.1"/>
    </source>
</evidence>
<protein>
    <submittedName>
        <fullName evidence="1">Uncharacterized protein</fullName>
    </submittedName>
</protein>
<organism evidence="1">
    <name type="scientific">gut metagenome</name>
    <dbReference type="NCBI Taxonomy" id="749906"/>
    <lineage>
        <taxon>unclassified sequences</taxon>
        <taxon>metagenomes</taxon>
        <taxon>organismal metagenomes</taxon>
    </lineage>
</organism>
<proteinExistence type="predicted"/>
<reference evidence="1" key="1">
    <citation type="journal article" date="2012" name="PLoS ONE">
        <title>Gene sets for utilization of primary and secondary nutrition supplies in the distal gut of endangered iberian lynx.</title>
        <authorList>
            <person name="Alcaide M."/>
            <person name="Messina E."/>
            <person name="Richter M."/>
            <person name="Bargiela R."/>
            <person name="Peplies J."/>
            <person name="Huws S.A."/>
            <person name="Newbold C.J."/>
            <person name="Golyshin P.N."/>
            <person name="Simon M.A."/>
            <person name="Lopez G."/>
            <person name="Yakimov M.M."/>
            <person name="Ferrer M."/>
        </authorList>
    </citation>
    <scope>NUCLEOTIDE SEQUENCE</scope>
</reference>
<accession>J9BUA1</accession>
<dbReference type="EMBL" id="AMCI01008379">
    <property type="protein sequence ID" value="EJW91125.1"/>
    <property type="molecule type" value="Genomic_DNA"/>
</dbReference>